<comment type="caution">
    <text evidence="1">The sequence shown here is derived from an EMBL/GenBank/DDBJ whole genome shotgun (WGS) entry which is preliminary data.</text>
</comment>
<evidence type="ECO:0000313" key="1">
    <source>
        <dbReference type="EMBL" id="MCJ8731560.1"/>
    </source>
</evidence>
<keyword evidence="2" id="KW-1185">Reference proteome</keyword>
<protein>
    <submittedName>
        <fullName evidence="1">Uncharacterized protein</fullName>
    </submittedName>
</protein>
<proteinExistence type="predicted"/>
<gene>
    <name evidence="1" type="ORF">PDJAM_G00200950</name>
</gene>
<name>A0ACC5Y727_9TELE</name>
<dbReference type="Proteomes" id="UP000830395">
    <property type="component" value="Chromosome 4"/>
</dbReference>
<organism evidence="1 2">
    <name type="scientific">Pangasius djambal</name>
    <dbReference type="NCBI Taxonomy" id="1691987"/>
    <lineage>
        <taxon>Eukaryota</taxon>
        <taxon>Metazoa</taxon>
        <taxon>Chordata</taxon>
        <taxon>Craniata</taxon>
        <taxon>Vertebrata</taxon>
        <taxon>Euteleostomi</taxon>
        <taxon>Actinopterygii</taxon>
        <taxon>Neopterygii</taxon>
        <taxon>Teleostei</taxon>
        <taxon>Ostariophysi</taxon>
        <taxon>Siluriformes</taxon>
        <taxon>Pangasiidae</taxon>
        <taxon>Pangasius</taxon>
    </lineage>
</organism>
<dbReference type="EMBL" id="CM040978">
    <property type="protein sequence ID" value="MCJ8731560.1"/>
    <property type="molecule type" value="Genomic_DNA"/>
</dbReference>
<reference evidence="1" key="1">
    <citation type="submission" date="2020-02" db="EMBL/GenBank/DDBJ databases">
        <title>Genome sequencing of the panga catfish, Pangasius djambal.</title>
        <authorList>
            <person name="Wen M."/>
            <person name="Zahm M."/>
            <person name="Roques C."/>
            <person name="Cabau C."/>
            <person name="Klopp C."/>
            <person name="Donnadieu C."/>
            <person name="Jouanno E."/>
            <person name="Avarre J.-C."/>
            <person name="Campet M."/>
            <person name="Ha T."/>
            <person name="Dugue R."/>
            <person name="Lampietro C."/>
            <person name="Louis A."/>
            <person name="Herpin A."/>
            <person name="Echchiki A."/>
            <person name="Berthelot C."/>
            <person name="Parey E."/>
            <person name="Roest-Crollius H."/>
            <person name="Braasch I."/>
            <person name="Postlethwait J.H."/>
            <person name="Bobe J."/>
            <person name="Montfort J."/>
            <person name="Bouchez O."/>
            <person name="Begum T."/>
            <person name="Schartl M."/>
            <person name="Gustiano R."/>
            <person name="Guiguen Y."/>
        </authorList>
    </citation>
    <scope>NUCLEOTIDE SEQUENCE</scope>
    <source>
        <strain evidence="1">Pdj_M5554</strain>
    </source>
</reference>
<evidence type="ECO:0000313" key="2">
    <source>
        <dbReference type="Proteomes" id="UP000830395"/>
    </source>
</evidence>
<sequence>MEYKVTVATGTLEYSGTNNYVYVTLVGENGESERTLLDKPGLDLCRGAVDEYIVQSSTPLGRVLLVRLEKQKYFVEDNWFCSYVKVTPPEGENTQTFPCYRWLVGDVRIEVRDGTAKKLCDEILPQELAHRKAQLEERQKTFKWQTWAPGIPKCVDAKSQADLPQDVRFANEKRCDFERSLQYALLELSLKKLIIWFGRSWEDLDDFKQIFWKLRSPIAEYTMEHWKEDWFFGHQFLNGSNPRMIQRCRKLPSNFPVSGDMVQAFLSPKTTLDKELKAGNVYLVDYAIMDGVPENVIRGKKQHIAAPLCLLYEHPDNGLIPIAIQLEQNPSKDSPIFLPNDPPLAWLLAKMWVRHAEFQVFQVLSHLLRTHLIVEVFCVATLRHLPAVHPIYKVFQVLSHLLRTHLIVEVFCVATLRHLPAVHPIYKLLTPHLKYTLEINCRARAELISQNGIFKRVVSTGGDGLLVLSQREYKVLTYRSLQPRSDFIDRGVTKLNKYFYREHSLMLWDAIEKFVSSIVSLYYGSDSEVVQDSELQAWIKDVVEEGFVNIPHFGLPNELKNKQELITLLSVVIFSSTAQHAATNNGQFDFCSWVPNTPCTMRQPPPTDKDSVTMELIMSTLPDISQSCVEMAITWHLGRAQPDAIPLAQYEEQYFTEPAAQKMISNFRQDLKDIEEDILKQNKGLEPPYLYLCPSRIENSITI</sequence>
<accession>A0ACC5Y727</accession>